<feature type="transmembrane region" description="Helical" evidence="2">
    <location>
        <begin position="72"/>
        <end position="93"/>
    </location>
</feature>
<feature type="compositionally biased region" description="Polar residues" evidence="1">
    <location>
        <begin position="344"/>
        <end position="358"/>
    </location>
</feature>
<feature type="compositionally biased region" description="Polar residues" evidence="1">
    <location>
        <begin position="571"/>
        <end position="586"/>
    </location>
</feature>
<dbReference type="OMA" id="YVEERMQ"/>
<feature type="transmembrane region" description="Helical" evidence="2">
    <location>
        <begin position="114"/>
        <end position="131"/>
    </location>
</feature>
<feature type="compositionally biased region" description="Polar residues" evidence="1">
    <location>
        <begin position="492"/>
        <end position="502"/>
    </location>
</feature>
<feature type="compositionally biased region" description="Low complexity" evidence="1">
    <location>
        <begin position="1297"/>
        <end position="1328"/>
    </location>
</feature>
<dbReference type="STRING" id="578459.A0A194SDP5"/>
<keyword evidence="2" id="KW-0472">Membrane</keyword>
<protein>
    <recommendedName>
        <fullName evidence="5">Proteophosphoglycan ppg4</fullName>
    </recommendedName>
</protein>
<keyword evidence="4" id="KW-1185">Reference proteome</keyword>
<feature type="region of interest" description="Disordered" evidence="1">
    <location>
        <begin position="322"/>
        <end position="360"/>
    </location>
</feature>
<keyword evidence="2" id="KW-1133">Transmembrane helix</keyword>
<feature type="compositionally biased region" description="Basic and acidic residues" evidence="1">
    <location>
        <begin position="1176"/>
        <end position="1185"/>
    </location>
</feature>
<feature type="transmembrane region" description="Helical" evidence="2">
    <location>
        <begin position="38"/>
        <end position="60"/>
    </location>
</feature>
<feature type="compositionally biased region" description="Low complexity" evidence="1">
    <location>
        <begin position="941"/>
        <end position="958"/>
    </location>
</feature>
<proteinExistence type="predicted"/>
<evidence type="ECO:0000313" key="3">
    <source>
        <dbReference type="EMBL" id="KPV77531.1"/>
    </source>
</evidence>
<dbReference type="GeneID" id="28976255"/>
<feature type="region of interest" description="Disordered" evidence="1">
    <location>
        <begin position="280"/>
        <end position="310"/>
    </location>
</feature>
<feature type="region of interest" description="Disordered" evidence="1">
    <location>
        <begin position="852"/>
        <end position="881"/>
    </location>
</feature>
<feature type="compositionally biased region" description="Polar residues" evidence="1">
    <location>
        <begin position="530"/>
        <end position="541"/>
    </location>
</feature>
<feature type="transmembrane region" description="Helical" evidence="2">
    <location>
        <begin position="200"/>
        <end position="224"/>
    </location>
</feature>
<evidence type="ECO:0008006" key="5">
    <source>
        <dbReference type="Google" id="ProtNLM"/>
    </source>
</evidence>
<feature type="region of interest" description="Disordered" evidence="1">
    <location>
        <begin position="1170"/>
        <end position="1191"/>
    </location>
</feature>
<keyword evidence="2" id="KW-0812">Transmembrane</keyword>
<feature type="transmembrane region" description="Helical" evidence="2">
    <location>
        <begin position="143"/>
        <end position="162"/>
    </location>
</feature>
<evidence type="ECO:0000256" key="1">
    <source>
        <dbReference type="SAM" id="MobiDB-lite"/>
    </source>
</evidence>
<feature type="region of interest" description="Disordered" evidence="1">
    <location>
        <begin position="938"/>
        <end position="1136"/>
    </location>
</feature>
<evidence type="ECO:0000256" key="2">
    <source>
        <dbReference type="SAM" id="Phobius"/>
    </source>
</evidence>
<evidence type="ECO:0000313" key="4">
    <source>
        <dbReference type="Proteomes" id="UP000053890"/>
    </source>
</evidence>
<feature type="region of interest" description="Disordered" evidence="1">
    <location>
        <begin position="403"/>
        <end position="511"/>
    </location>
</feature>
<feature type="transmembrane region" description="Helical" evidence="2">
    <location>
        <begin position="6"/>
        <end position="26"/>
    </location>
</feature>
<gene>
    <name evidence="3" type="ORF">RHOBADRAFT_51376</name>
</gene>
<feature type="compositionally biased region" description="Polar residues" evidence="1">
    <location>
        <begin position="1033"/>
        <end position="1043"/>
    </location>
</feature>
<reference evidence="3 4" key="1">
    <citation type="journal article" date="2015" name="Front. Microbiol.">
        <title>Genome sequence of the plant growth promoting endophytic yeast Rhodotorula graminis WP1.</title>
        <authorList>
            <person name="Firrincieli A."/>
            <person name="Otillar R."/>
            <person name="Salamov A."/>
            <person name="Schmutz J."/>
            <person name="Khan Z."/>
            <person name="Redman R.S."/>
            <person name="Fleck N.D."/>
            <person name="Lindquist E."/>
            <person name="Grigoriev I.V."/>
            <person name="Doty S.L."/>
        </authorList>
    </citation>
    <scope>NUCLEOTIDE SEQUENCE [LARGE SCALE GENOMIC DNA]</scope>
    <source>
        <strain evidence="3 4">WP1</strain>
    </source>
</reference>
<dbReference type="OrthoDB" id="10608746at2759"/>
<feature type="region of interest" description="Disordered" evidence="1">
    <location>
        <begin position="530"/>
        <end position="714"/>
    </location>
</feature>
<feature type="compositionally biased region" description="Low complexity" evidence="1">
    <location>
        <begin position="1085"/>
        <end position="1136"/>
    </location>
</feature>
<accession>A0A194SDP5</accession>
<dbReference type="Proteomes" id="UP000053890">
    <property type="component" value="Unassembled WGS sequence"/>
</dbReference>
<feature type="compositionally biased region" description="Low complexity" evidence="1">
    <location>
        <begin position="699"/>
        <end position="711"/>
    </location>
</feature>
<feature type="region of interest" description="Disordered" evidence="1">
    <location>
        <begin position="753"/>
        <end position="782"/>
    </location>
</feature>
<feature type="region of interest" description="Disordered" evidence="1">
    <location>
        <begin position="1389"/>
        <end position="1410"/>
    </location>
</feature>
<organism evidence="3 4">
    <name type="scientific">Rhodotorula graminis (strain WP1)</name>
    <dbReference type="NCBI Taxonomy" id="578459"/>
    <lineage>
        <taxon>Eukaryota</taxon>
        <taxon>Fungi</taxon>
        <taxon>Dikarya</taxon>
        <taxon>Basidiomycota</taxon>
        <taxon>Pucciniomycotina</taxon>
        <taxon>Microbotryomycetes</taxon>
        <taxon>Sporidiobolales</taxon>
        <taxon>Sporidiobolaceae</taxon>
        <taxon>Rhodotorula</taxon>
    </lineage>
</organism>
<name>A0A194SDP5_RHOGW</name>
<sequence length="1410" mass="147889">MAPTLLLLALAHTLVLSLLPLVILHLPRLARSASPIQSSIIGTSTLCVGLYGACALVALAGSGVENGRVASLVAGTMACVGSLFMDIFLILNTCGADDQDQDAESRSRSNGDRLALAATVLHVVLLCVALPHSTTLALSVGRAVLHLVLLALVSLLLTRKLFLDGPSFDAERCAHLQPATSTSGAWYAPSRASTRRIVKVFSLQAVLIFAQLFGIALDITSVIFPVRQNYIILDGIGGRSAPTLFGTTSSTTAYVVVSCLVLSRWALTLSVAGSTTLPARTPHLDRRSLTPSASVRHLRPHRSPSFNPLDSTFSSWAHPSPLATSRRLATGSPDRPTARAYRSPVQQSSGSAPFGSNSAKRKAAAHTSFLSLGTTGDTEPSDQDALELEHPYMHSHLQTMPTSTYASSVDGADDEDEHGRSEDLVVPPSPSPLPSGRRTGRISPSLPPMFSQRRTSLTQRAHHSLPPLLTSTPPPSSSRAFAHAQAGHSTADELSSSPTLEQSVGRGYGRRTSSALSTLPLLSRTFTRTFSAHGPSPSSAVTARPASPYRFPHHRSSSTSRSSERGRAPSHPSTDAPSSKYFSPMSSPRPVRPQPTRSASSSPRKLRRPSLPRLGPVPDARMSSTRSASPAAASTLSPSLGGRRRSGSVGSLLRSVAAGRRTSGMGTGMSGRSSTTPTPTGDMSFWEVEPNESEDDPFAARSIPPSISSASLRGARSIASLRPSSASGARSTLDVADEAGAIRLRRALEAIHEPATEGSHEGSARTSRYSAPAPGSEGEHEAFERVLTPAPSRASVDESTFGGASGLYRQASSTGSQFREHLESPSSASSLSSAAALQLGLVLPTDNALGLETPFGSAPRRRTDQKSSMSPTVLTGRRPSLPLASSVDAVDEELEPQPQLLAFGVSTRSPDQLYSPSSFPPVQCESAFPTRRGSCVRPSILPTNSSPASLASTPPSGSVRRRGSLLSRSKRTTSSPSLLMTSALALRRMRRRSPSPQEESRASESSGLSFACRGPSTSGSDLRASSLVAPTRPQASARSSSDGENALEVVAGSGGETTVQPGAAPTRRPWWNRIPGGRTGTPYLRSSASSIVPRRSSSSPGLSLARSASLGSSALIPPRSSLGGDSSASSSHVHGRSNSLPLLSGLNAMRWSQVQLPAIHDVSPFGSSIFHSRRSGSSDERRRPDPIPSLPTSLAAQHALLPVPLDTSLGDRVTSRTSFLSIASSAPSRTSSSLRRLDAIKREDVVNELDVLVGSLGASFVGPAPQSLCGSYEFPDRSFSSSGGTPPDAVDDEQQQLSPVTVSSSTPTRSPTSLASSTPLSALFSPLSNVVDEDDDDGWTRRPSAASDALRSPLTPASAGLSASRWGSFSDAAGDEGGWLVWRDRVAQKPEEGAMDGSAQETLEVDARRG</sequence>
<dbReference type="EMBL" id="KQ474074">
    <property type="protein sequence ID" value="KPV77531.1"/>
    <property type="molecule type" value="Genomic_DNA"/>
</dbReference>
<feature type="compositionally biased region" description="Low complexity" evidence="1">
    <location>
        <begin position="611"/>
        <end position="681"/>
    </location>
</feature>
<feature type="compositionally biased region" description="Basic and acidic residues" evidence="1">
    <location>
        <begin position="753"/>
        <end position="763"/>
    </location>
</feature>
<feature type="region of interest" description="Disordered" evidence="1">
    <location>
        <begin position="1275"/>
        <end position="1367"/>
    </location>
</feature>
<feature type="compositionally biased region" description="Low complexity" evidence="1">
    <location>
        <begin position="972"/>
        <end position="986"/>
    </location>
</feature>
<dbReference type="RefSeq" id="XP_018273580.1">
    <property type="nucleotide sequence ID" value="XM_018415807.1"/>
</dbReference>
<feature type="compositionally biased region" description="Basic residues" evidence="1">
    <location>
        <begin position="959"/>
        <end position="971"/>
    </location>
</feature>